<keyword evidence="3" id="KW-1003">Cell membrane</keyword>
<feature type="transmembrane region" description="Helical" evidence="7">
    <location>
        <begin position="99"/>
        <end position="118"/>
    </location>
</feature>
<sequence>MSQAQTMPAIAPSSASALQRGLRSARLRRIVRRLPHYLLLSVLAIITVYPFWWTLVTALSTTGDVYSFPPPLWPQDPSLVNFIEVFDTIDLLAFYKNSLLISGATVVGTLVICSLAAYPLARMQFPGRKLVFGAIIATMILPAEINFLVNFITVSKLQLTDSVTGVVLPNLAGAVGIFLMKQAFEAVPQDLIDAARVDGANEWEIFWKIMLPLAKPALGALAILTLVTAWNQYIWPSVVMTSPENFPLSVGVQYLSGSFSFKTRVVAAGAVLTVIPILIVFLFTQRYFLRGFDGAVK</sequence>
<reference evidence="10" key="1">
    <citation type="journal article" date="2019" name="Int. J. Syst. Evol. Microbiol.">
        <title>The Global Catalogue of Microorganisms (GCM) 10K type strain sequencing project: providing services to taxonomists for standard genome sequencing and annotation.</title>
        <authorList>
            <consortium name="The Broad Institute Genomics Platform"/>
            <consortium name="The Broad Institute Genome Sequencing Center for Infectious Disease"/>
            <person name="Wu L."/>
            <person name="Ma J."/>
        </authorList>
    </citation>
    <scope>NUCLEOTIDE SEQUENCE [LARGE SCALE GENOMIC DNA]</scope>
    <source>
        <strain evidence="10">NBRC 110044</strain>
    </source>
</reference>
<dbReference type="PROSITE" id="PS50928">
    <property type="entry name" value="ABC_TM1"/>
    <property type="match status" value="1"/>
</dbReference>
<protein>
    <submittedName>
        <fullName evidence="9">ABC transporter permease</fullName>
    </submittedName>
</protein>
<proteinExistence type="inferred from homology"/>
<dbReference type="PANTHER" id="PTHR43744">
    <property type="entry name" value="ABC TRANSPORTER PERMEASE PROTEIN MG189-RELATED-RELATED"/>
    <property type="match status" value="1"/>
</dbReference>
<dbReference type="InterPro" id="IPR000515">
    <property type="entry name" value="MetI-like"/>
</dbReference>
<feature type="domain" description="ABC transmembrane type-1" evidence="8">
    <location>
        <begin position="95"/>
        <end position="284"/>
    </location>
</feature>
<dbReference type="EMBL" id="BSOG01000003">
    <property type="protein sequence ID" value="GLR14140.1"/>
    <property type="molecule type" value="Genomic_DNA"/>
</dbReference>
<name>A0ABQ5YLB5_9NEIS</name>
<comment type="similarity">
    <text evidence="7">Belongs to the binding-protein-dependent transport system permease family.</text>
</comment>
<evidence type="ECO:0000256" key="1">
    <source>
        <dbReference type="ARBA" id="ARBA00004651"/>
    </source>
</evidence>
<dbReference type="PANTHER" id="PTHR43744:SF3">
    <property type="entry name" value="LACTOSE TRANSPORT SYSTEM PERMEASE PROTEIN LACG"/>
    <property type="match status" value="1"/>
</dbReference>
<evidence type="ECO:0000256" key="6">
    <source>
        <dbReference type="ARBA" id="ARBA00023136"/>
    </source>
</evidence>
<evidence type="ECO:0000256" key="3">
    <source>
        <dbReference type="ARBA" id="ARBA00022475"/>
    </source>
</evidence>
<evidence type="ECO:0000313" key="10">
    <source>
        <dbReference type="Proteomes" id="UP001156706"/>
    </source>
</evidence>
<dbReference type="InterPro" id="IPR035906">
    <property type="entry name" value="MetI-like_sf"/>
</dbReference>
<keyword evidence="4 7" id="KW-0812">Transmembrane</keyword>
<gene>
    <name evidence="9" type="ORF">GCM10007907_29300</name>
</gene>
<feature type="transmembrane region" description="Helical" evidence="7">
    <location>
        <begin position="34"/>
        <end position="52"/>
    </location>
</feature>
<feature type="transmembrane region" description="Helical" evidence="7">
    <location>
        <begin position="265"/>
        <end position="283"/>
    </location>
</feature>
<dbReference type="RefSeq" id="WP_284197220.1">
    <property type="nucleotide sequence ID" value="NZ_BSOG01000003.1"/>
</dbReference>
<dbReference type="Gene3D" id="1.10.3720.10">
    <property type="entry name" value="MetI-like"/>
    <property type="match status" value="1"/>
</dbReference>
<accession>A0ABQ5YLB5</accession>
<evidence type="ECO:0000256" key="5">
    <source>
        <dbReference type="ARBA" id="ARBA00022989"/>
    </source>
</evidence>
<comment type="caution">
    <text evidence="9">The sequence shown here is derived from an EMBL/GenBank/DDBJ whole genome shotgun (WGS) entry which is preliminary data.</text>
</comment>
<evidence type="ECO:0000313" key="9">
    <source>
        <dbReference type="EMBL" id="GLR14140.1"/>
    </source>
</evidence>
<evidence type="ECO:0000256" key="2">
    <source>
        <dbReference type="ARBA" id="ARBA00022448"/>
    </source>
</evidence>
<evidence type="ECO:0000256" key="7">
    <source>
        <dbReference type="RuleBase" id="RU363032"/>
    </source>
</evidence>
<dbReference type="Pfam" id="PF00528">
    <property type="entry name" value="BPD_transp_1"/>
    <property type="match status" value="1"/>
</dbReference>
<evidence type="ECO:0000259" key="8">
    <source>
        <dbReference type="PROSITE" id="PS50928"/>
    </source>
</evidence>
<dbReference type="Proteomes" id="UP001156706">
    <property type="component" value="Unassembled WGS sequence"/>
</dbReference>
<feature type="transmembrane region" description="Helical" evidence="7">
    <location>
        <begin position="217"/>
        <end position="235"/>
    </location>
</feature>
<feature type="transmembrane region" description="Helical" evidence="7">
    <location>
        <begin position="130"/>
        <end position="151"/>
    </location>
</feature>
<keyword evidence="5 7" id="KW-1133">Transmembrane helix</keyword>
<evidence type="ECO:0000256" key="4">
    <source>
        <dbReference type="ARBA" id="ARBA00022692"/>
    </source>
</evidence>
<organism evidence="9 10">
    <name type="scientific">Chitinimonas prasina</name>
    <dbReference type="NCBI Taxonomy" id="1434937"/>
    <lineage>
        <taxon>Bacteria</taxon>
        <taxon>Pseudomonadati</taxon>
        <taxon>Pseudomonadota</taxon>
        <taxon>Betaproteobacteria</taxon>
        <taxon>Neisseriales</taxon>
        <taxon>Chitinibacteraceae</taxon>
        <taxon>Chitinimonas</taxon>
    </lineage>
</organism>
<comment type="subcellular location">
    <subcellularLocation>
        <location evidence="1 7">Cell membrane</location>
        <topology evidence="1 7">Multi-pass membrane protein</topology>
    </subcellularLocation>
</comment>
<keyword evidence="2 7" id="KW-0813">Transport</keyword>
<keyword evidence="6 7" id="KW-0472">Membrane</keyword>
<dbReference type="SUPFAM" id="SSF161098">
    <property type="entry name" value="MetI-like"/>
    <property type="match status" value="1"/>
</dbReference>
<dbReference type="CDD" id="cd06261">
    <property type="entry name" value="TM_PBP2"/>
    <property type="match status" value="1"/>
</dbReference>
<keyword evidence="10" id="KW-1185">Reference proteome</keyword>
<feature type="transmembrane region" description="Helical" evidence="7">
    <location>
        <begin position="163"/>
        <end position="180"/>
    </location>
</feature>